<name>A0ABX5KKC3_9BURK</name>
<reference evidence="3 4" key="1">
    <citation type="submission" date="2018-05" db="EMBL/GenBank/DDBJ databases">
        <title>Genomic Encyclopedia of Type Strains, Phase IV (KMG-V): Genome sequencing to study the core and pangenomes of soil and plant-associated prokaryotes.</title>
        <authorList>
            <person name="Whitman W."/>
        </authorList>
    </citation>
    <scope>NUCLEOTIDE SEQUENCE [LARGE SCALE GENOMIC DNA]</scope>
    <source>
        <strain evidence="3 4">SCZa-39</strain>
    </source>
</reference>
<feature type="coiled-coil region" evidence="1">
    <location>
        <begin position="108"/>
        <end position="135"/>
    </location>
</feature>
<dbReference type="PANTHER" id="PTHR12526:SF638">
    <property type="entry name" value="SPORE COAT PROTEIN SA"/>
    <property type="match status" value="1"/>
</dbReference>
<dbReference type="Gene3D" id="1.20.5.340">
    <property type="match status" value="1"/>
</dbReference>
<evidence type="ECO:0000313" key="3">
    <source>
        <dbReference type="EMBL" id="PVX82311.1"/>
    </source>
</evidence>
<dbReference type="SUPFAM" id="SSF53756">
    <property type="entry name" value="UDP-Glycosyltransferase/glycogen phosphorylase"/>
    <property type="match status" value="1"/>
</dbReference>
<dbReference type="Proteomes" id="UP000245712">
    <property type="component" value="Unassembled WGS sequence"/>
</dbReference>
<dbReference type="RefSeq" id="WP_116611803.1">
    <property type="nucleotide sequence ID" value="NZ_QEOB01000009.1"/>
</dbReference>
<proteinExistence type="predicted"/>
<accession>A0ABX5KKC3</accession>
<dbReference type="CDD" id="cd03801">
    <property type="entry name" value="GT4_PimA-like"/>
    <property type="match status" value="1"/>
</dbReference>
<protein>
    <submittedName>
        <fullName evidence="3">Glycosyl transferase family 1</fullName>
    </submittedName>
</protein>
<keyword evidence="3" id="KW-0808">Transferase</keyword>
<dbReference type="Gene3D" id="3.40.50.2000">
    <property type="entry name" value="Glycogen Phosphorylase B"/>
    <property type="match status" value="1"/>
</dbReference>
<evidence type="ECO:0000259" key="2">
    <source>
        <dbReference type="Pfam" id="PF00534"/>
    </source>
</evidence>
<evidence type="ECO:0000256" key="1">
    <source>
        <dbReference type="SAM" id="Coils"/>
    </source>
</evidence>
<dbReference type="PANTHER" id="PTHR12526">
    <property type="entry name" value="GLYCOSYLTRANSFERASE"/>
    <property type="match status" value="1"/>
</dbReference>
<dbReference type="Pfam" id="PF00534">
    <property type="entry name" value="Glycos_transf_1"/>
    <property type="match status" value="1"/>
</dbReference>
<evidence type="ECO:0000313" key="4">
    <source>
        <dbReference type="Proteomes" id="UP000245712"/>
    </source>
</evidence>
<comment type="caution">
    <text evidence="3">The sequence shown here is derived from an EMBL/GenBank/DDBJ whole genome shotgun (WGS) entry which is preliminary data.</text>
</comment>
<dbReference type="EMBL" id="QEOB01000009">
    <property type="protein sequence ID" value="PVX82311.1"/>
    <property type="molecule type" value="Genomic_DNA"/>
</dbReference>
<organism evidence="3 4">
    <name type="scientific">Paraburkholderia unamae</name>
    <dbReference type="NCBI Taxonomy" id="219649"/>
    <lineage>
        <taxon>Bacteria</taxon>
        <taxon>Pseudomonadati</taxon>
        <taxon>Pseudomonadota</taxon>
        <taxon>Betaproteobacteria</taxon>
        <taxon>Burkholderiales</taxon>
        <taxon>Burkholderiaceae</taxon>
        <taxon>Paraburkholderia</taxon>
    </lineage>
</organism>
<sequence length="1053" mass="116838">MMHTEEVLRTNGGQVQSNVDSLRQELLAETNRAAKGDLEIANLREEMSQWRQHAANLEARIEGQDNAIRELGVRNAHLAKELHDKQADLNVGRIESLAGLVEDRDARISALQQELHLQERDIESLQKKLGTSEERIYELLGQIAQMRAESALEIAKQVDQARAANKAEIVRHVDQARAASKAEIARHIDQARTASEAEIAQQVAQVRAESGLEIAKRESVIAALLSSTSWRVTAPLRAAKRMISPVDANVSYPAPIEIAPLPEPEPGKAMQVVDEDFDAEYYLRRYPDVKNAQLDPYRHFAEHGRAEGRTGRPAQLKLRANVDGMRPGRDCVLVVSHEASRTGAPVLAWNICRELRNQYNVITLLLDDGELEQHFIEDSDVVVGPYSPGERDPLSLAPVIDELHSRYPIRMAIVNSLASRAVLVPLAKCRIPSVLLIHEFFKFHCSPDDLVDAMAWAGTTVFSAEVVRTNAAIERTRPAADAACIIPQGKSVIPRKPKLTSAGVAQRKSEIATVLAERSRKPFVVLGAGTIEYRKGVDLFIATAAEIRRIDPTADILMIWVGRIVDNYRQYADYIEEQIKQSDLMGRVLLAEATPDLEEIYQLADACFISSRLDPLPNIAIDAMAAGLPVLCFDKASGVAENLLTGELTRQCVLPFLSTEEAARRIVELYQEPELRANLSDSVRRLAKDRFDMSHYVEQLVDLGRTTRERYAQQDVDIQTLNDGHDFIADFYLPPESPVGRADAIAEYVKANQSGIYARKATPGFYPHVYAAHQGLVETGANPLAHFVRAGRPSGPWQLKVIDVSATQARTSSTQRVAVHIHAFYPDMLADIIQRLEFNDVHCDLFVSAPTEEAARAAHLALKDYAHGALDVRVVKNRGRDIGPMVTEFAKDLQAYDIIGHFHTKKSLHVAGSPIVRHWIAFLMENLLGTTHPAARNILATFAAQPKVGLIFSDDPNMIGWDKNYPFAEKLAAEMGIGDLPDQFFPFPVGTMFWARAAALKPLFDLGLGWDDYPAEPLPIDGTMLHALERMLPTIARRAGFESQVTYAPGISR</sequence>
<dbReference type="InterPro" id="IPR001296">
    <property type="entry name" value="Glyco_trans_1"/>
</dbReference>
<keyword evidence="4" id="KW-1185">Reference proteome</keyword>
<dbReference type="GO" id="GO:0016740">
    <property type="term" value="F:transferase activity"/>
    <property type="evidence" value="ECO:0007669"/>
    <property type="project" value="UniProtKB-KW"/>
</dbReference>
<gene>
    <name evidence="3" type="ORF">C7402_109164</name>
</gene>
<dbReference type="Pfam" id="PF05045">
    <property type="entry name" value="RgpF"/>
    <property type="match status" value="1"/>
</dbReference>
<keyword evidence="1" id="KW-0175">Coiled coil</keyword>
<dbReference type="InterPro" id="IPR007739">
    <property type="entry name" value="RgpF"/>
</dbReference>
<feature type="domain" description="Glycosyl transferase family 1" evidence="2">
    <location>
        <begin position="520"/>
        <end position="683"/>
    </location>
</feature>